<evidence type="ECO:0008006" key="3">
    <source>
        <dbReference type="Google" id="ProtNLM"/>
    </source>
</evidence>
<reference evidence="1 2" key="1">
    <citation type="journal article" date="2018" name="PLoS Genet.">
        <title>Population sequencing reveals clonal diversity and ancestral inbreeding in the grapevine cultivar Chardonnay.</title>
        <authorList>
            <person name="Roach M.J."/>
            <person name="Johnson D.L."/>
            <person name="Bohlmann J."/>
            <person name="van Vuuren H.J."/>
            <person name="Jones S.J."/>
            <person name="Pretorius I.S."/>
            <person name="Schmidt S.A."/>
            <person name="Borneman A.R."/>
        </authorList>
    </citation>
    <scope>NUCLEOTIDE SEQUENCE [LARGE SCALE GENOMIC DNA]</scope>
    <source>
        <strain evidence="2">cv. Chardonnay</strain>
        <tissue evidence="1">Leaf</tissue>
    </source>
</reference>
<name>A0A438D0L1_VITVI</name>
<sequence length="150" mass="16484">MEERVGDGGGKLRGIIMERSKGFSNWIRFGEFGLRCLLGGVEACCREDKFGKVIKTWEEEGRKFRLELRANGAGRGLIGGWVLIAEKLRSLGIHLLDENKAGVGLVGAKEGRRVEEKKKGEENTRSFVEVAKAKAGRIGDAVWIQLGGRA</sequence>
<protein>
    <recommendedName>
        <fullName evidence="3">DUF4283 domain-containing protein</fullName>
    </recommendedName>
</protein>
<evidence type="ECO:0000313" key="2">
    <source>
        <dbReference type="Proteomes" id="UP000288805"/>
    </source>
</evidence>
<dbReference type="AlphaFoldDB" id="A0A438D0L1"/>
<dbReference type="EMBL" id="QGNW01001868">
    <property type="protein sequence ID" value="RVW28981.1"/>
    <property type="molecule type" value="Genomic_DNA"/>
</dbReference>
<organism evidence="1 2">
    <name type="scientific">Vitis vinifera</name>
    <name type="common">Grape</name>
    <dbReference type="NCBI Taxonomy" id="29760"/>
    <lineage>
        <taxon>Eukaryota</taxon>
        <taxon>Viridiplantae</taxon>
        <taxon>Streptophyta</taxon>
        <taxon>Embryophyta</taxon>
        <taxon>Tracheophyta</taxon>
        <taxon>Spermatophyta</taxon>
        <taxon>Magnoliopsida</taxon>
        <taxon>eudicotyledons</taxon>
        <taxon>Gunneridae</taxon>
        <taxon>Pentapetalae</taxon>
        <taxon>rosids</taxon>
        <taxon>Vitales</taxon>
        <taxon>Vitaceae</taxon>
        <taxon>Viteae</taxon>
        <taxon>Vitis</taxon>
    </lineage>
</organism>
<accession>A0A438D0L1</accession>
<proteinExistence type="predicted"/>
<dbReference type="Proteomes" id="UP000288805">
    <property type="component" value="Unassembled WGS sequence"/>
</dbReference>
<evidence type="ECO:0000313" key="1">
    <source>
        <dbReference type="EMBL" id="RVW28981.1"/>
    </source>
</evidence>
<comment type="caution">
    <text evidence="1">The sequence shown here is derived from an EMBL/GenBank/DDBJ whole genome shotgun (WGS) entry which is preliminary data.</text>
</comment>
<gene>
    <name evidence="1" type="ORF">CK203_113189</name>
</gene>